<keyword evidence="1" id="KW-0732">Signal</keyword>
<dbReference type="EMBL" id="CP044222">
    <property type="protein sequence ID" value="QEW07717.1"/>
    <property type="molecule type" value="Genomic_DNA"/>
</dbReference>
<evidence type="ECO:0000256" key="1">
    <source>
        <dbReference type="SAM" id="SignalP"/>
    </source>
</evidence>
<dbReference type="Proteomes" id="UP000325606">
    <property type="component" value="Chromosome"/>
</dbReference>
<evidence type="ECO:0000259" key="4">
    <source>
        <dbReference type="Pfam" id="PF16548"/>
    </source>
</evidence>
<dbReference type="InterPro" id="IPR032386">
    <property type="entry name" value="FlgT_M"/>
</dbReference>
<reference evidence="5 6" key="1">
    <citation type="submission" date="2019-09" db="EMBL/GenBank/DDBJ databases">
        <title>Nitrincola iocasae sp. nov., a bacterium isolated from the sediment collected at a cold seep field in South China Sea.</title>
        <authorList>
            <person name="Zhang H."/>
            <person name="Wang H."/>
            <person name="Li C."/>
        </authorList>
    </citation>
    <scope>NUCLEOTIDE SEQUENCE [LARGE SCALE GENOMIC DNA]</scope>
    <source>
        <strain evidence="5 6">KXZD1103</strain>
    </source>
</reference>
<dbReference type="Pfam" id="PF16538">
    <property type="entry name" value="FlgT_C"/>
    <property type="match status" value="1"/>
</dbReference>
<dbReference type="Gene3D" id="3.30.1660.40">
    <property type="entry name" value="FlgT, N-terminal domain"/>
    <property type="match status" value="1"/>
</dbReference>
<dbReference type="InterPro" id="IPR038180">
    <property type="entry name" value="FlgT_N_sf"/>
</dbReference>
<feature type="domain" description="Flagellar assembly protein T middle" evidence="3">
    <location>
        <begin position="121"/>
        <end position="281"/>
    </location>
</feature>
<evidence type="ECO:0000313" key="6">
    <source>
        <dbReference type="Proteomes" id="UP000325606"/>
    </source>
</evidence>
<dbReference type="Gene3D" id="2.40.10.410">
    <property type="entry name" value="FlgT, C-terminal domain"/>
    <property type="match status" value="1"/>
</dbReference>
<sequence>MRRIICLLLLSLIIASPLQAEVPRTIEAEGTATITNGDLITARRTAVNQAAEMATRRASTFVSSSSEVRDGALVSDNTRITSNGLLHDIHVIEEHLNGNELTVRIRAQVSGAQGCPGGMEESAYQRNIGFTAFPMTQPSQANAGGLHQIATQLPELMARELKQSPGFNSHTATHLTLHPNLQNAPTQMLDDGTLTNLQRHTEQTNMQYIVSGVIRDISQRNPQGAREPNILVDLYHRVDPNNDRNLRAFIMDVYIHDAFSGGLIWQNRYMTAGLWNAGQQRTGFATDAFWQQDYGQKVRRTMRQVVADINDALRCEPFSARITRTEQNRVWINAGELSGINPGDRLSVYRRYTHYDAMQIAYPEFTNTQRTLTIDSVQPNFASGTLNSGAGEINIQRDDIVKSQ</sequence>
<name>A0A5J6LGJ8_9GAMM</name>
<dbReference type="AlphaFoldDB" id="A0A5J6LGJ8"/>
<evidence type="ECO:0000259" key="2">
    <source>
        <dbReference type="Pfam" id="PF16538"/>
    </source>
</evidence>
<dbReference type="Gene3D" id="3.40.50.10610">
    <property type="entry name" value="ABC-type transport auxiliary lipoprotein component"/>
    <property type="match status" value="1"/>
</dbReference>
<dbReference type="KEGG" id="nik:F5I99_15135"/>
<proteinExistence type="predicted"/>
<feature type="chain" id="PRO_5023864295" description="Flagellar biosynthesis protein FlgT" evidence="1">
    <location>
        <begin position="21"/>
        <end position="404"/>
    </location>
</feature>
<evidence type="ECO:0000259" key="3">
    <source>
        <dbReference type="Pfam" id="PF16539"/>
    </source>
</evidence>
<feature type="signal peptide" evidence="1">
    <location>
        <begin position="1"/>
        <end position="20"/>
    </location>
</feature>
<accession>A0A5J6LGJ8</accession>
<evidence type="ECO:0000313" key="5">
    <source>
        <dbReference type="EMBL" id="QEW07717.1"/>
    </source>
</evidence>
<dbReference type="Pfam" id="PF16539">
    <property type="entry name" value="FlgT_M"/>
    <property type="match status" value="1"/>
</dbReference>
<evidence type="ECO:0008006" key="7">
    <source>
        <dbReference type="Google" id="ProtNLM"/>
    </source>
</evidence>
<feature type="domain" description="Flagellar assembly protein T N-terminal" evidence="4">
    <location>
        <begin position="25"/>
        <end position="109"/>
    </location>
</feature>
<dbReference type="InterPro" id="IPR032370">
    <property type="entry name" value="FlgT_N"/>
</dbReference>
<feature type="domain" description="Flagellar assembly protein T C-terminal" evidence="2">
    <location>
        <begin position="328"/>
        <end position="402"/>
    </location>
</feature>
<dbReference type="InterPro" id="IPR038165">
    <property type="entry name" value="FlgT_C_sf"/>
</dbReference>
<dbReference type="RefSeq" id="WP_151057417.1">
    <property type="nucleotide sequence ID" value="NZ_CP044222.1"/>
</dbReference>
<protein>
    <recommendedName>
        <fullName evidence="7">Flagellar biosynthesis protein FlgT</fullName>
    </recommendedName>
</protein>
<dbReference type="Pfam" id="PF16548">
    <property type="entry name" value="FlgT_N"/>
    <property type="match status" value="1"/>
</dbReference>
<organism evidence="5 6">
    <name type="scientific">Nitrincola iocasae</name>
    <dbReference type="NCBI Taxonomy" id="2614693"/>
    <lineage>
        <taxon>Bacteria</taxon>
        <taxon>Pseudomonadati</taxon>
        <taxon>Pseudomonadota</taxon>
        <taxon>Gammaproteobacteria</taxon>
        <taxon>Oceanospirillales</taxon>
        <taxon>Oceanospirillaceae</taxon>
        <taxon>Nitrincola</taxon>
    </lineage>
</organism>
<keyword evidence="6" id="KW-1185">Reference proteome</keyword>
<gene>
    <name evidence="5" type="ORF">F5I99_15135</name>
</gene>
<dbReference type="InterPro" id="IPR032388">
    <property type="entry name" value="FlgT_C"/>
</dbReference>